<evidence type="ECO:0000256" key="2">
    <source>
        <dbReference type="SAM" id="Coils"/>
    </source>
</evidence>
<accession>A0A2P4Y7D4</accession>
<dbReference type="InterPro" id="IPR006703">
    <property type="entry name" value="G_AIG1"/>
</dbReference>
<comment type="caution">
    <text evidence="4">The sequence shown here is derived from an EMBL/GenBank/DDBJ whole genome shotgun (WGS) entry which is preliminary data.</text>
</comment>
<dbReference type="SUPFAM" id="SSF52540">
    <property type="entry name" value="P-loop containing nucleoside triphosphate hydrolases"/>
    <property type="match status" value="1"/>
</dbReference>
<keyword evidence="2" id="KW-0175">Coiled coil</keyword>
<gene>
    <name evidence="4" type="ORF">PHPALM_9420</name>
</gene>
<dbReference type="EMBL" id="NCKW01005033">
    <property type="protein sequence ID" value="POM73713.1"/>
    <property type="molecule type" value="Genomic_DNA"/>
</dbReference>
<keyword evidence="1" id="KW-0547">Nucleotide-binding</keyword>
<dbReference type="OrthoDB" id="8954335at2759"/>
<evidence type="ECO:0000256" key="1">
    <source>
        <dbReference type="ARBA" id="ARBA00022741"/>
    </source>
</evidence>
<proteinExistence type="predicted"/>
<name>A0A2P4Y7D4_9STRA</name>
<sequence>MKENYLFLGNPGTGKSTLINCLIGQQAFDSGLSYGAGMTQFFQKFTHHDIVYMDTPGLADRRIKEQAATAITTALRQSGTYKLFFMVRLENGRVVSDDLATIETVMDSIDMKDVPFSIVVNNVKKRQYQAMMKKGSEFFKVVTLINSSKYTTPYITFIPTLENLDEKDNQRTELPHDVADFFQVQSPSNIIPCKRVHDIKIEDFRALVNGLRDELEHLRSDNKALSKRVEELTIFRAGVNYGGGLTDFFQKHEHNGNVYMDTPGLADRKLMKEAAAAITEALRQSGTYKLLFMVRLENGRVVADDLATIETVISCIDKRDVPFTVIVNNVKKRQYKAMMEGGDAYLEVVTLINAGQYTTPQILFIPTIPDLEEEDNAIVSLPDHLTNFLQYEAPTVVIKPKEVSEVKPEEFVRMVKELREELSRLREDNNALRQRLEELEGKPGFFRDVGKGIDGAIGSVVDFFRGL</sequence>
<feature type="domain" description="AIG1-type G" evidence="3">
    <location>
        <begin position="6"/>
        <end position="176"/>
    </location>
</feature>
<dbReference type="Proteomes" id="UP000237271">
    <property type="component" value="Unassembled WGS sequence"/>
</dbReference>
<evidence type="ECO:0000259" key="3">
    <source>
        <dbReference type="Pfam" id="PF04548"/>
    </source>
</evidence>
<evidence type="ECO:0000313" key="4">
    <source>
        <dbReference type="EMBL" id="POM73713.1"/>
    </source>
</evidence>
<reference evidence="4 5" key="1">
    <citation type="journal article" date="2017" name="Genome Biol. Evol.">
        <title>Phytophthora megakarya and P. palmivora, closely related causal agents of cacao black pod rot, underwent increases in genome sizes and gene numbers by different mechanisms.</title>
        <authorList>
            <person name="Ali S.S."/>
            <person name="Shao J."/>
            <person name="Lary D.J."/>
            <person name="Kronmiller B."/>
            <person name="Shen D."/>
            <person name="Strem M.D."/>
            <person name="Amoako-Attah I."/>
            <person name="Akrofi A.Y."/>
            <person name="Begoude B.A."/>
            <person name="Ten Hoopen G.M."/>
            <person name="Coulibaly K."/>
            <person name="Kebe B.I."/>
            <person name="Melnick R.L."/>
            <person name="Guiltinan M.J."/>
            <person name="Tyler B.M."/>
            <person name="Meinhardt L.W."/>
            <person name="Bailey B.A."/>
        </authorList>
    </citation>
    <scope>NUCLEOTIDE SEQUENCE [LARGE SCALE GENOMIC DNA]</scope>
    <source>
        <strain evidence="5">sbr112.9</strain>
    </source>
</reference>
<organism evidence="4 5">
    <name type="scientific">Phytophthora palmivora</name>
    <dbReference type="NCBI Taxonomy" id="4796"/>
    <lineage>
        <taxon>Eukaryota</taxon>
        <taxon>Sar</taxon>
        <taxon>Stramenopiles</taxon>
        <taxon>Oomycota</taxon>
        <taxon>Peronosporomycetes</taxon>
        <taxon>Peronosporales</taxon>
        <taxon>Peronosporaceae</taxon>
        <taxon>Phytophthora</taxon>
    </lineage>
</organism>
<dbReference type="Gene3D" id="3.40.50.300">
    <property type="entry name" value="P-loop containing nucleotide triphosphate hydrolases"/>
    <property type="match status" value="1"/>
</dbReference>
<keyword evidence="5" id="KW-1185">Reference proteome</keyword>
<protein>
    <recommendedName>
        <fullName evidence="3">AIG1-type G domain-containing protein</fullName>
    </recommendedName>
</protein>
<dbReference type="AlphaFoldDB" id="A0A2P4Y7D4"/>
<dbReference type="GO" id="GO:0005525">
    <property type="term" value="F:GTP binding"/>
    <property type="evidence" value="ECO:0007669"/>
    <property type="project" value="InterPro"/>
</dbReference>
<feature type="coiled-coil region" evidence="2">
    <location>
        <begin position="201"/>
        <end position="228"/>
    </location>
</feature>
<evidence type="ECO:0000313" key="5">
    <source>
        <dbReference type="Proteomes" id="UP000237271"/>
    </source>
</evidence>
<feature type="coiled-coil region" evidence="2">
    <location>
        <begin position="415"/>
        <end position="442"/>
    </location>
</feature>
<dbReference type="Pfam" id="PF04548">
    <property type="entry name" value="AIG1"/>
    <property type="match status" value="1"/>
</dbReference>
<dbReference type="InterPro" id="IPR027417">
    <property type="entry name" value="P-loop_NTPase"/>
</dbReference>